<dbReference type="GO" id="GO:0005886">
    <property type="term" value="C:plasma membrane"/>
    <property type="evidence" value="ECO:0007669"/>
    <property type="project" value="UniProtKB-SubCell"/>
</dbReference>
<evidence type="ECO:0000256" key="2">
    <source>
        <dbReference type="ARBA" id="ARBA00022475"/>
    </source>
</evidence>
<dbReference type="SUPFAM" id="SSF52266">
    <property type="entry name" value="SGNH hydrolase"/>
    <property type="match status" value="1"/>
</dbReference>
<gene>
    <name evidence="11" type="ORF">IDM49_08265</name>
</gene>
<evidence type="ECO:0000256" key="4">
    <source>
        <dbReference type="ARBA" id="ARBA00022692"/>
    </source>
</evidence>
<feature type="domain" description="Acyltransferase 3" evidence="10">
    <location>
        <begin position="23"/>
        <end position="370"/>
    </location>
</feature>
<keyword evidence="3 11" id="KW-0808">Transferase</keyword>
<feature type="transmembrane region" description="Helical" evidence="9">
    <location>
        <begin position="90"/>
        <end position="109"/>
    </location>
</feature>
<comment type="subcellular location">
    <subcellularLocation>
        <location evidence="1">Cell membrane</location>
        <topology evidence="1">Multi-pass membrane protein</topology>
    </subcellularLocation>
</comment>
<feature type="transmembrane region" description="Helical" evidence="9">
    <location>
        <begin position="48"/>
        <end position="69"/>
    </location>
</feature>
<evidence type="ECO:0000256" key="1">
    <source>
        <dbReference type="ARBA" id="ARBA00004651"/>
    </source>
</evidence>
<evidence type="ECO:0000256" key="3">
    <source>
        <dbReference type="ARBA" id="ARBA00022679"/>
    </source>
</evidence>
<feature type="region of interest" description="Disordered" evidence="8">
    <location>
        <begin position="445"/>
        <end position="481"/>
    </location>
</feature>
<feature type="transmembrane region" description="Helical" evidence="9">
    <location>
        <begin position="356"/>
        <end position="376"/>
    </location>
</feature>
<keyword evidence="6 9" id="KW-0472">Membrane</keyword>
<evidence type="ECO:0000256" key="8">
    <source>
        <dbReference type="SAM" id="MobiDB-lite"/>
    </source>
</evidence>
<dbReference type="InterPro" id="IPR002656">
    <property type="entry name" value="Acyl_transf_3_dom"/>
</dbReference>
<dbReference type="PANTHER" id="PTHR23028">
    <property type="entry name" value="ACETYLTRANSFERASE"/>
    <property type="match status" value="1"/>
</dbReference>
<feature type="transmembrane region" description="Helical" evidence="9">
    <location>
        <begin position="192"/>
        <end position="211"/>
    </location>
</feature>
<keyword evidence="2" id="KW-1003">Cell membrane</keyword>
<sequence>MQQEHVFYSGVRPEEGQRRFVLAGLDGLRAIAVSLVLVYHFWPQVLPGGLIGVDIFFVISGYLITALLLREGAYTGKMDIVAFWVRRIRRLIPAVAVLTLTITPIAFFIGGDILVGIGRQLLGAFTYSSNWLSIAAGNDYFAQTSPELLTNFWSLAVEEQFYFFWPVVLVFACIFLRQWWQRALVPASLGALSLLLATILVAVGANFARIYYGTDTHLFGLMLGVLLALLIPWSMYPPIDARLYPHVGYGNGLLGFARALAGWLSLPAIVLLAMHLNERNQALLMPWGLLAGSVLGLGVVQALLPDTRSPLAIALRKVLSFAPLVWLGRRSYGIYLWHWPLAVIAHYLLGPDYGTVTRVVLVLLTLVLAGLSYMYVETPVRRLGFRGALSEWVNAMFGRSKALPLTAAFLLLIGCVGTVFAVRTAPEMTQAQQLVAEGEAKARQLQEQQAKEAEEAKKKAAAEESAQPSPTASPTPTVKPNTVTVIGDSVALASAGQLEQKLPQASIDAEVSRQFSTADGLLQNKLDQGVLGDTVVISLATNSTLTPEMVDDVMSKTKELGVKNVVMVTGQAPANLEWVATSNRVIQDAATRYPNLTVADWAAASAGKPQLLASDGVHPNEQGATLYAATVAQAVKTAQAK</sequence>
<organism evidence="11 12">
    <name type="scientific">Rothia terrae</name>
    <dbReference type="NCBI Taxonomy" id="396015"/>
    <lineage>
        <taxon>Bacteria</taxon>
        <taxon>Bacillati</taxon>
        <taxon>Actinomycetota</taxon>
        <taxon>Actinomycetes</taxon>
        <taxon>Micrococcales</taxon>
        <taxon>Micrococcaceae</taxon>
        <taxon>Rothia</taxon>
    </lineage>
</organism>
<keyword evidence="4 9" id="KW-0812">Transmembrane</keyword>
<feature type="compositionally biased region" description="Basic and acidic residues" evidence="8">
    <location>
        <begin position="445"/>
        <end position="462"/>
    </location>
</feature>
<feature type="transmembrane region" description="Helical" evidence="9">
    <location>
        <begin position="256"/>
        <end position="276"/>
    </location>
</feature>
<dbReference type="GO" id="GO:0016747">
    <property type="term" value="F:acyltransferase activity, transferring groups other than amino-acyl groups"/>
    <property type="evidence" value="ECO:0007669"/>
    <property type="project" value="InterPro"/>
</dbReference>
<protein>
    <submittedName>
        <fullName evidence="11">Acyltransferase</fullName>
    </submittedName>
</protein>
<dbReference type="RefSeq" id="WP_190724162.1">
    <property type="nucleotide sequence ID" value="NZ_CP061539.1"/>
</dbReference>
<evidence type="ECO:0000256" key="7">
    <source>
        <dbReference type="ARBA" id="ARBA00023315"/>
    </source>
</evidence>
<name>A0A7H2BC38_9MICC</name>
<evidence type="ECO:0000313" key="12">
    <source>
        <dbReference type="Proteomes" id="UP000516404"/>
    </source>
</evidence>
<dbReference type="AlphaFoldDB" id="A0A7H2BC38"/>
<evidence type="ECO:0000313" key="11">
    <source>
        <dbReference type="EMBL" id="QNV37234.1"/>
    </source>
</evidence>
<dbReference type="Proteomes" id="UP000516404">
    <property type="component" value="Chromosome"/>
</dbReference>
<proteinExistence type="predicted"/>
<dbReference type="GeneID" id="96624233"/>
<keyword evidence="7 11" id="KW-0012">Acyltransferase</keyword>
<keyword evidence="12" id="KW-1185">Reference proteome</keyword>
<keyword evidence="5 9" id="KW-1133">Transmembrane helix</keyword>
<dbReference type="Pfam" id="PF01757">
    <property type="entry name" value="Acyl_transf_3"/>
    <property type="match status" value="1"/>
</dbReference>
<dbReference type="EMBL" id="CP061539">
    <property type="protein sequence ID" value="QNV37234.1"/>
    <property type="molecule type" value="Genomic_DNA"/>
</dbReference>
<feature type="transmembrane region" description="Helical" evidence="9">
    <location>
        <begin position="20"/>
        <end position="42"/>
    </location>
</feature>
<evidence type="ECO:0000256" key="9">
    <source>
        <dbReference type="SAM" id="Phobius"/>
    </source>
</evidence>
<dbReference type="InterPro" id="IPR036514">
    <property type="entry name" value="SGNH_hydro_sf"/>
</dbReference>
<evidence type="ECO:0000256" key="6">
    <source>
        <dbReference type="ARBA" id="ARBA00023136"/>
    </source>
</evidence>
<dbReference type="PANTHER" id="PTHR23028:SF53">
    <property type="entry name" value="ACYL_TRANSF_3 DOMAIN-CONTAINING PROTEIN"/>
    <property type="match status" value="1"/>
</dbReference>
<dbReference type="InterPro" id="IPR050879">
    <property type="entry name" value="Acyltransferase_3"/>
</dbReference>
<accession>A0A7H2BC38</accession>
<feature type="transmembrane region" description="Helical" evidence="9">
    <location>
        <begin position="218"/>
        <end position="236"/>
    </location>
</feature>
<reference evidence="11 12" key="1">
    <citation type="submission" date="2020-09" db="EMBL/GenBank/DDBJ databases">
        <title>Investigation of environmental microbes.</title>
        <authorList>
            <person name="Ou Y."/>
            <person name="Kang Q."/>
        </authorList>
    </citation>
    <scope>NUCLEOTIDE SEQUENCE [LARGE SCALE GENOMIC DNA]</scope>
    <source>
        <strain evidence="11 12">KJZ-14</strain>
    </source>
</reference>
<evidence type="ECO:0000259" key="10">
    <source>
        <dbReference type="Pfam" id="PF01757"/>
    </source>
</evidence>
<feature type="transmembrane region" description="Helical" evidence="9">
    <location>
        <begin position="402"/>
        <end position="422"/>
    </location>
</feature>
<evidence type="ECO:0000256" key="5">
    <source>
        <dbReference type="ARBA" id="ARBA00022989"/>
    </source>
</evidence>
<dbReference type="Gene3D" id="3.40.50.1110">
    <property type="entry name" value="SGNH hydrolase"/>
    <property type="match status" value="1"/>
</dbReference>
<dbReference type="KEGG" id="rter:IDM49_08265"/>
<feature type="transmembrane region" description="Helical" evidence="9">
    <location>
        <begin position="121"/>
        <end position="141"/>
    </location>
</feature>
<dbReference type="GO" id="GO:0009103">
    <property type="term" value="P:lipopolysaccharide biosynthetic process"/>
    <property type="evidence" value="ECO:0007669"/>
    <property type="project" value="TreeGrafter"/>
</dbReference>
<feature type="transmembrane region" description="Helical" evidence="9">
    <location>
        <begin position="283"/>
        <end position="304"/>
    </location>
</feature>
<feature type="transmembrane region" description="Helical" evidence="9">
    <location>
        <begin position="161"/>
        <end position="180"/>
    </location>
</feature>